<dbReference type="PANTHER" id="PTHR30383:SF27">
    <property type="entry name" value="SPORE GERMINATION LIPASE LIPC"/>
    <property type="match status" value="1"/>
</dbReference>
<feature type="domain" description="SGNH hydrolase-type esterase" evidence="1">
    <location>
        <begin position="62"/>
        <end position="250"/>
    </location>
</feature>
<evidence type="ECO:0000259" key="1">
    <source>
        <dbReference type="Pfam" id="PF13472"/>
    </source>
</evidence>
<accession>A0A2S7N317</accession>
<dbReference type="GO" id="GO:0004622">
    <property type="term" value="F:phosphatidylcholine lysophospholipase activity"/>
    <property type="evidence" value="ECO:0007669"/>
    <property type="project" value="TreeGrafter"/>
</dbReference>
<dbReference type="Pfam" id="PF13472">
    <property type="entry name" value="Lipase_GDSL_2"/>
    <property type="match status" value="1"/>
</dbReference>
<name>A0A2S7N317_9BACI</name>
<dbReference type="AlphaFoldDB" id="A0A2S7N317"/>
<gene>
    <name evidence="2" type="ORF">CYL18_00855</name>
</gene>
<dbReference type="SUPFAM" id="SSF52266">
    <property type="entry name" value="SGNH hydrolase"/>
    <property type="match status" value="1"/>
</dbReference>
<proteinExistence type="predicted"/>
<reference evidence="2 3" key="1">
    <citation type="submission" date="2017-12" db="EMBL/GenBank/DDBJ databases">
        <title>Taxonomic description and draft genome of Pradoshia cofamensis Gen. nov., sp. nov., a thermotolerant bacillale isolated from anterior gut of earthworm Eisenia fetida.</title>
        <authorList>
            <person name="Saha T."/>
            <person name="Chakraborty R."/>
        </authorList>
    </citation>
    <scope>NUCLEOTIDE SEQUENCE [LARGE SCALE GENOMIC DNA]</scope>
    <source>
        <strain evidence="2 3">EAG3</strain>
    </source>
</reference>
<dbReference type="InterPro" id="IPR051532">
    <property type="entry name" value="Ester_Hydrolysis_Enzymes"/>
</dbReference>
<dbReference type="PANTHER" id="PTHR30383">
    <property type="entry name" value="THIOESTERASE 1/PROTEASE 1/LYSOPHOSPHOLIPASE L1"/>
    <property type="match status" value="1"/>
</dbReference>
<dbReference type="InterPro" id="IPR013830">
    <property type="entry name" value="SGNH_hydro"/>
</dbReference>
<comment type="caution">
    <text evidence="2">The sequence shown here is derived from an EMBL/GenBank/DDBJ whole genome shotgun (WGS) entry which is preliminary data.</text>
</comment>
<dbReference type="OrthoDB" id="252349at2"/>
<dbReference type="InterPro" id="IPR036514">
    <property type="entry name" value="SGNH_hydro_sf"/>
</dbReference>
<organism evidence="2 3">
    <name type="scientific">Pradoshia eiseniae</name>
    <dbReference type="NCBI Taxonomy" id="2064768"/>
    <lineage>
        <taxon>Bacteria</taxon>
        <taxon>Bacillati</taxon>
        <taxon>Bacillota</taxon>
        <taxon>Bacilli</taxon>
        <taxon>Bacillales</taxon>
        <taxon>Bacillaceae</taxon>
        <taxon>Pradoshia</taxon>
    </lineage>
</organism>
<keyword evidence="3" id="KW-1185">Reference proteome</keyword>
<evidence type="ECO:0000313" key="3">
    <source>
        <dbReference type="Proteomes" id="UP000239663"/>
    </source>
</evidence>
<evidence type="ECO:0000313" key="2">
    <source>
        <dbReference type="EMBL" id="PQD96482.1"/>
    </source>
</evidence>
<dbReference type="EMBL" id="PKOZ01000001">
    <property type="protein sequence ID" value="PQD96482.1"/>
    <property type="molecule type" value="Genomic_DNA"/>
</dbReference>
<protein>
    <submittedName>
        <fullName evidence="2">Lipase</fullName>
    </submittedName>
</protein>
<dbReference type="Gene3D" id="3.40.50.1110">
    <property type="entry name" value="SGNH hydrolase"/>
    <property type="match status" value="1"/>
</dbReference>
<sequence>MKKWWMPAFLLITGLMVSVLLLIGFLQATAAVLEPNKLNSANYQMEPETEQAAEDEKLSIVALGDSLTRGIGDDSDQGYVKRLTRTLTDEYNQDISLANLSVSGAKTGDLASLLQTPGANHAISKADIILMTIGGNDLFPGVEGLTAENLADYAPDTDAFETNSRKILDRLREQNADAPIYWISLYNPFEDLTVLGDTSQFVINWNYQLQMLASQYENLVIIPVFDLFQGQVKEFLYTDHFHPNAKGYEAIAERLTQAIVSQQQLREE</sequence>
<dbReference type="Proteomes" id="UP000239663">
    <property type="component" value="Unassembled WGS sequence"/>
</dbReference>
<dbReference type="RefSeq" id="WP_104847580.1">
    <property type="nucleotide sequence ID" value="NZ_PKOZ01000001.1"/>
</dbReference>